<feature type="chain" id="PRO_5009529218" description="DUF4190 domain-containing protein" evidence="2">
    <location>
        <begin position="24"/>
        <end position="178"/>
    </location>
</feature>
<protein>
    <recommendedName>
        <fullName evidence="5">DUF4190 domain-containing protein</fullName>
    </recommendedName>
</protein>
<name>A0A1F7GXR8_9BACT</name>
<keyword evidence="1" id="KW-0812">Transmembrane</keyword>
<evidence type="ECO:0000256" key="2">
    <source>
        <dbReference type="SAM" id="SignalP"/>
    </source>
</evidence>
<evidence type="ECO:0000256" key="1">
    <source>
        <dbReference type="SAM" id="Phobius"/>
    </source>
</evidence>
<evidence type="ECO:0000313" key="4">
    <source>
        <dbReference type="Proteomes" id="UP000177159"/>
    </source>
</evidence>
<feature type="signal peptide" evidence="2">
    <location>
        <begin position="1"/>
        <end position="23"/>
    </location>
</feature>
<accession>A0A1F7GXR8</accession>
<dbReference type="AlphaFoldDB" id="A0A1F7GXR8"/>
<feature type="transmembrane region" description="Helical" evidence="1">
    <location>
        <begin position="147"/>
        <end position="168"/>
    </location>
</feature>
<gene>
    <name evidence="3" type="ORF">A3C24_02465</name>
</gene>
<evidence type="ECO:0008006" key="5">
    <source>
        <dbReference type="Google" id="ProtNLM"/>
    </source>
</evidence>
<feature type="transmembrane region" description="Helical" evidence="1">
    <location>
        <begin position="104"/>
        <end position="126"/>
    </location>
</feature>
<dbReference type="EMBL" id="MFZM01000015">
    <property type="protein sequence ID" value="OGK23887.1"/>
    <property type="molecule type" value="Genomic_DNA"/>
</dbReference>
<organism evidence="3 4">
    <name type="scientific">Candidatus Roizmanbacteria bacterium RIFCSPHIGHO2_02_FULL_37_24</name>
    <dbReference type="NCBI Taxonomy" id="1802037"/>
    <lineage>
        <taxon>Bacteria</taxon>
        <taxon>Candidatus Roizmaniibacteriota</taxon>
    </lineage>
</organism>
<proteinExistence type="predicted"/>
<keyword evidence="1" id="KW-0472">Membrane</keyword>
<comment type="caution">
    <text evidence="3">The sequence shown here is derived from an EMBL/GenBank/DDBJ whole genome shotgun (WGS) entry which is preliminary data.</text>
</comment>
<sequence>MNKIFLLLILVTSLFVNVFPANAQQPPTPTPTPYIGKANCDVCGYCEGAILPGRWQDCRRCLYRGFGEGDIDPSSNSTLIGLPTPDPEHFYTDFGCISTLPGEFATAVSSFFFSIIGGIAFLFFLYGAGVVATSRSDPARLNYGKRIIYGAIIGLLFALFSVFILRVISTGLGLPGFG</sequence>
<evidence type="ECO:0000313" key="3">
    <source>
        <dbReference type="EMBL" id="OGK23887.1"/>
    </source>
</evidence>
<keyword evidence="1" id="KW-1133">Transmembrane helix</keyword>
<keyword evidence="2" id="KW-0732">Signal</keyword>
<dbReference type="Proteomes" id="UP000177159">
    <property type="component" value="Unassembled WGS sequence"/>
</dbReference>
<reference evidence="3 4" key="1">
    <citation type="journal article" date="2016" name="Nat. Commun.">
        <title>Thousands of microbial genomes shed light on interconnected biogeochemical processes in an aquifer system.</title>
        <authorList>
            <person name="Anantharaman K."/>
            <person name="Brown C.T."/>
            <person name="Hug L.A."/>
            <person name="Sharon I."/>
            <person name="Castelle C.J."/>
            <person name="Probst A.J."/>
            <person name="Thomas B.C."/>
            <person name="Singh A."/>
            <person name="Wilkins M.J."/>
            <person name="Karaoz U."/>
            <person name="Brodie E.L."/>
            <person name="Williams K.H."/>
            <person name="Hubbard S.S."/>
            <person name="Banfield J.F."/>
        </authorList>
    </citation>
    <scope>NUCLEOTIDE SEQUENCE [LARGE SCALE GENOMIC DNA]</scope>
</reference>